<sequence length="159" mass="16979">MVGKRAVRFVVPEVTPAEIERSARDRRRGPGSARLRVSGERIRLEVPATRTPTPVLKATLTPADGGTLVEGHVHFGWINVFNALYVVVAALLTGVAGLVAAEGGGAVIAVLIALVGVGIWVAAVRVIMATTRTVDAEAERLQHRLLDEVGTDPWSSFRR</sequence>
<dbReference type="EMBL" id="JAERTX010000026">
    <property type="protein sequence ID" value="MBM9461762.1"/>
    <property type="molecule type" value="Genomic_DNA"/>
</dbReference>
<dbReference type="RefSeq" id="WP_205293083.1">
    <property type="nucleotide sequence ID" value="NZ_CP074406.1"/>
</dbReference>
<keyword evidence="1" id="KW-0812">Transmembrane</keyword>
<name>A0A938Y3X6_9ACTN</name>
<comment type="caution">
    <text evidence="2">The sequence shown here is derived from an EMBL/GenBank/DDBJ whole genome shotgun (WGS) entry which is preliminary data.</text>
</comment>
<protein>
    <submittedName>
        <fullName evidence="2">Uncharacterized protein</fullName>
    </submittedName>
</protein>
<feature type="transmembrane region" description="Helical" evidence="1">
    <location>
        <begin position="106"/>
        <end position="127"/>
    </location>
</feature>
<proteinExistence type="predicted"/>
<reference evidence="2" key="1">
    <citation type="submission" date="2021-01" db="EMBL/GenBank/DDBJ databases">
        <title>Novel species in genus Nocardioides.</title>
        <authorList>
            <person name="Zhang G."/>
        </authorList>
    </citation>
    <scope>NUCLEOTIDE SEQUENCE</scope>
    <source>
        <strain evidence="2">Zg-536</strain>
    </source>
</reference>
<dbReference type="Proteomes" id="UP000663791">
    <property type="component" value="Unassembled WGS sequence"/>
</dbReference>
<evidence type="ECO:0000256" key="1">
    <source>
        <dbReference type="SAM" id="Phobius"/>
    </source>
</evidence>
<evidence type="ECO:0000313" key="3">
    <source>
        <dbReference type="Proteomes" id="UP000663791"/>
    </source>
</evidence>
<keyword evidence="1" id="KW-0472">Membrane</keyword>
<dbReference type="AlphaFoldDB" id="A0A938Y3X6"/>
<accession>A0A938Y3X6</accession>
<feature type="transmembrane region" description="Helical" evidence="1">
    <location>
        <begin position="80"/>
        <end position="100"/>
    </location>
</feature>
<organism evidence="2 3">
    <name type="scientific">Nocardioides faecalis</name>
    <dbReference type="NCBI Taxonomy" id="2803858"/>
    <lineage>
        <taxon>Bacteria</taxon>
        <taxon>Bacillati</taxon>
        <taxon>Actinomycetota</taxon>
        <taxon>Actinomycetes</taxon>
        <taxon>Propionibacteriales</taxon>
        <taxon>Nocardioidaceae</taxon>
        <taxon>Nocardioides</taxon>
    </lineage>
</organism>
<keyword evidence="1" id="KW-1133">Transmembrane helix</keyword>
<keyword evidence="3" id="KW-1185">Reference proteome</keyword>
<gene>
    <name evidence="2" type="ORF">JK386_17865</name>
</gene>
<evidence type="ECO:0000313" key="2">
    <source>
        <dbReference type="EMBL" id="MBM9461762.1"/>
    </source>
</evidence>